<gene>
    <name evidence="1" type="ORF">J2853_007211</name>
</gene>
<name>A0ABT9QNM8_9ACTN</name>
<evidence type="ECO:0000313" key="2">
    <source>
        <dbReference type="Proteomes" id="UP001225356"/>
    </source>
</evidence>
<accession>A0ABT9QNM8</accession>
<dbReference type="EMBL" id="JAUSQU010000001">
    <property type="protein sequence ID" value="MDP9848000.1"/>
    <property type="molecule type" value="Genomic_DNA"/>
</dbReference>
<dbReference type="RefSeq" id="WP_307565039.1">
    <property type="nucleotide sequence ID" value="NZ_JAUSQU010000001.1"/>
</dbReference>
<organism evidence="1 2">
    <name type="scientific">Streptosporangium lutulentum</name>
    <dbReference type="NCBI Taxonomy" id="1461250"/>
    <lineage>
        <taxon>Bacteria</taxon>
        <taxon>Bacillati</taxon>
        <taxon>Actinomycetota</taxon>
        <taxon>Actinomycetes</taxon>
        <taxon>Streptosporangiales</taxon>
        <taxon>Streptosporangiaceae</taxon>
        <taxon>Streptosporangium</taxon>
    </lineage>
</organism>
<evidence type="ECO:0000313" key="1">
    <source>
        <dbReference type="EMBL" id="MDP9848000.1"/>
    </source>
</evidence>
<protein>
    <submittedName>
        <fullName evidence="1">Uncharacterized protein</fullName>
    </submittedName>
</protein>
<dbReference type="Proteomes" id="UP001225356">
    <property type="component" value="Unassembled WGS sequence"/>
</dbReference>
<keyword evidence="2" id="KW-1185">Reference proteome</keyword>
<reference evidence="1 2" key="1">
    <citation type="submission" date="2023-07" db="EMBL/GenBank/DDBJ databases">
        <title>Sequencing the genomes of 1000 actinobacteria strains.</title>
        <authorList>
            <person name="Klenk H.-P."/>
        </authorList>
    </citation>
    <scope>NUCLEOTIDE SEQUENCE [LARGE SCALE GENOMIC DNA]</scope>
    <source>
        <strain evidence="1 2">DSM 46740</strain>
    </source>
</reference>
<proteinExistence type="predicted"/>
<comment type="caution">
    <text evidence="1">The sequence shown here is derived from an EMBL/GenBank/DDBJ whole genome shotgun (WGS) entry which is preliminary data.</text>
</comment>
<sequence>MFTFALILSLACLAVPVSIFARMAITGRSVRAEIHSSMSMHRRTCCSHSVTRDADR</sequence>